<keyword evidence="8" id="KW-0375">Hydrogen ion transport</keyword>
<dbReference type="PROSITE" id="PS51186">
    <property type="entry name" value="GNAT"/>
    <property type="match status" value="1"/>
</dbReference>
<evidence type="ECO:0000256" key="14">
    <source>
        <dbReference type="ARBA" id="ARBA00030317"/>
    </source>
</evidence>
<dbReference type="PROSITE" id="PS00633">
    <property type="entry name" value="BROMODOMAIN_1"/>
    <property type="match status" value="1"/>
</dbReference>
<dbReference type="Gene3D" id="1.20.1690.10">
    <property type="entry name" value="V-type ATP synthase subunit C domain"/>
    <property type="match status" value="2"/>
</dbReference>
<dbReference type="InterPro" id="IPR002843">
    <property type="entry name" value="ATPase_V0-cplx_csu/dsu"/>
</dbReference>
<evidence type="ECO:0000256" key="16">
    <source>
        <dbReference type="ARBA" id="ARBA00059115"/>
    </source>
</evidence>
<keyword evidence="9" id="KW-0805">Transcription regulation</keyword>
<protein>
    <recommendedName>
        <fullName evidence="6">V-type proton ATPase subunit D</fullName>
        <ecNumber evidence="4">2.3.1.48</ecNumber>
    </recommendedName>
    <alternativeName>
        <fullName evidence="5">V-type proton ATPase subunit d</fullName>
    </alternativeName>
    <alternativeName>
        <fullName evidence="14 15">Vacuolar proton pump subunit D</fullName>
    </alternativeName>
</protein>
<dbReference type="FunFam" id="1.20.1690.10:FF:000003">
    <property type="entry name" value="V-type proton ATPase subunit"/>
    <property type="match status" value="1"/>
</dbReference>
<dbReference type="PRINTS" id="PR00503">
    <property type="entry name" value="BROMODOMAIN"/>
</dbReference>
<dbReference type="EMBL" id="PNEN01001693">
    <property type="protein sequence ID" value="PPJ52480.1"/>
    <property type="molecule type" value="Genomic_DNA"/>
</dbReference>
<evidence type="ECO:0000256" key="5">
    <source>
        <dbReference type="ARBA" id="ARBA00013354"/>
    </source>
</evidence>
<dbReference type="GO" id="GO:0046961">
    <property type="term" value="F:proton-transporting ATPase activity, rotational mechanism"/>
    <property type="evidence" value="ECO:0007669"/>
    <property type="project" value="InterPro"/>
</dbReference>
<dbReference type="FunFam" id="1.20.1690.10:FF:000001">
    <property type="entry name" value="V-type proton ATPase subunit"/>
    <property type="match status" value="1"/>
</dbReference>
<accession>A0A2S6BYB6</accession>
<dbReference type="CDD" id="cd04301">
    <property type="entry name" value="NAT_SF"/>
    <property type="match status" value="1"/>
</dbReference>
<evidence type="ECO:0000256" key="11">
    <source>
        <dbReference type="ARBA" id="ARBA00023117"/>
    </source>
</evidence>
<comment type="function">
    <text evidence="16">Subunit of the V0 complex of vacuolar(H+)-ATPase (V-ATPase), a multisubunit enzyme composed of a peripheral complex (V1) that hydrolyzes ATP and a membrane integral complex (V0) that translocates protons. V-ATPase is responsible for acidifying and maintaining the pH of intracellular compartments. This subunit is a non-integral membrane component of the membrane pore domain and is required for proper assembly of the V0 sector. Might be involved in the regulated assembly of V1 subunits onto the membrane sector or alternatively may prevent the passage of protons through V0 pores.</text>
</comment>
<dbReference type="InterPro" id="IPR001487">
    <property type="entry name" value="Bromodomain"/>
</dbReference>
<feature type="domain" description="N-acetyltransferase" evidence="20">
    <location>
        <begin position="495"/>
        <end position="644"/>
    </location>
</feature>
<evidence type="ECO:0000256" key="10">
    <source>
        <dbReference type="ARBA" id="ARBA00023065"/>
    </source>
</evidence>
<comment type="caution">
    <text evidence="21">The sequence shown here is derived from an EMBL/GenBank/DDBJ whole genome shotgun (WGS) entry which is preliminary data.</text>
</comment>
<comment type="similarity">
    <text evidence="2">Belongs to the V-ATPase V0D/AC39 subunit family.</text>
</comment>
<keyword evidence="10" id="KW-0406">Ion transport</keyword>
<dbReference type="InterPro" id="IPR035067">
    <property type="entry name" value="V-type_ATPase_csu/dsu"/>
</dbReference>
<dbReference type="GO" id="GO:0033179">
    <property type="term" value="C:proton-transporting V-type ATPase, V0 domain"/>
    <property type="evidence" value="ECO:0007669"/>
    <property type="project" value="InterPro"/>
</dbReference>
<evidence type="ECO:0000256" key="12">
    <source>
        <dbReference type="ARBA" id="ARBA00023163"/>
    </source>
</evidence>
<dbReference type="Pfam" id="PF00583">
    <property type="entry name" value="Acetyltransf_1"/>
    <property type="match status" value="1"/>
</dbReference>
<proteinExistence type="inferred from homology"/>
<dbReference type="Pfam" id="PF01992">
    <property type="entry name" value="vATP-synt_AC39"/>
    <property type="match status" value="1"/>
</dbReference>
<dbReference type="InterPro" id="IPR036427">
    <property type="entry name" value="Bromodomain-like_sf"/>
</dbReference>
<evidence type="ECO:0000256" key="4">
    <source>
        <dbReference type="ARBA" id="ARBA00013184"/>
    </source>
</evidence>
<dbReference type="InterPro" id="IPR018359">
    <property type="entry name" value="Bromodomain_CS"/>
</dbReference>
<dbReference type="Gene3D" id="3.40.630.30">
    <property type="match status" value="1"/>
</dbReference>
<dbReference type="SUPFAM" id="SSF47370">
    <property type="entry name" value="Bromodomain"/>
    <property type="match status" value="1"/>
</dbReference>
<dbReference type="Gene3D" id="1.10.132.50">
    <property type="entry name" value="ATP synthase (C/AC39) subunit, domain 3"/>
    <property type="match status" value="1"/>
</dbReference>
<feature type="compositionally biased region" description="Basic and acidic residues" evidence="18">
    <location>
        <begin position="418"/>
        <end position="431"/>
    </location>
</feature>
<evidence type="ECO:0000256" key="18">
    <source>
        <dbReference type="SAM" id="MobiDB-lite"/>
    </source>
</evidence>
<dbReference type="SMART" id="SM00297">
    <property type="entry name" value="BROMO"/>
    <property type="match status" value="1"/>
</dbReference>
<evidence type="ECO:0000313" key="21">
    <source>
        <dbReference type="EMBL" id="PPJ52480.1"/>
    </source>
</evidence>
<dbReference type="InterPro" id="IPR016181">
    <property type="entry name" value="Acyl_CoA_acyltransferase"/>
</dbReference>
<dbReference type="PANTHER" id="PTHR11028">
    <property type="entry name" value="VACUOLAR ATP SYNTHASE SUBUNIT AC39"/>
    <property type="match status" value="1"/>
</dbReference>
<evidence type="ECO:0000256" key="3">
    <source>
        <dbReference type="ARBA" id="ARBA00008607"/>
    </source>
</evidence>
<dbReference type="GO" id="GO:0005634">
    <property type="term" value="C:nucleus"/>
    <property type="evidence" value="ECO:0007669"/>
    <property type="project" value="UniProtKB-SubCell"/>
</dbReference>
<dbReference type="InterPro" id="IPR000182">
    <property type="entry name" value="GNAT_dom"/>
</dbReference>
<dbReference type="GO" id="GO:0061733">
    <property type="term" value="F:protein-lysine-acetyltransferase activity"/>
    <property type="evidence" value="ECO:0007669"/>
    <property type="project" value="UniProtKB-EC"/>
</dbReference>
<organism evidence="21 22">
    <name type="scientific">Cercospora berteroae</name>
    <dbReference type="NCBI Taxonomy" id="357750"/>
    <lineage>
        <taxon>Eukaryota</taxon>
        <taxon>Fungi</taxon>
        <taxon>Dikarya</taxon>
        <taxon>Ascomycota</taxon>
        <taxon>Pezizomycotina</taxon>
        <taxon>Dothideomycetes</taxon>
        <taxon>Dothideomycetidae</taxon>
        <taxon>Mycosphaerellales</taxon>
        <taxon>Mycosphaerellaceae</taxon>
        <taxon>Cercospora</taxon>
    </lineage>
</organism>
<comment type="subunit">
    <text evidence="13">V-ATPase is a heteromultimeric enzyme composed of a peripheral catalytic V1 complex (components A to H) attached to an integral membrane V0 proton pore complex (components: a, c, c', c'', d, e, f and VOA1).</text>
</comment>
<dbReference type="InterPro" id="IPR036079">
    <property type="entry name" value="ATPase_csu/dsu_sf"/>
</dbReference>
<dbReference type="SUPFAM" id="SSF55729">
    <property type="entry name" value="Acyl-CoA N-acyltransferases (Nat)"/>
    <property type="match status" value="1"/>
</dbReference>
<keyword evidence="7" id="KW-0813">Transport</keyword>
<evidence type="ECO:0000256" key="6">
    <source>
        <dbReference type="ARBA" id="ARBA00013417"/>
    </source>
</evidence>
<dbReference type="CDD" id="cd05509">
    <property type="entry name" value="Bromo_gcn5_like"/>
    <property type="match status" value="1"/>
</dbReference>
<evidence type="ECO:0000259" key="20">
    <source>
        <dbReference type="PROSITE" id="PS51186"/>
    </source>
</evidence>
<dbReference type="AlphaFoldDB" id="A0A2S6BYB6"/>
<keyword evidence="22" id="KW-1185">Reference proteome</keyword>
<keyword evidence="11 17" id="KW-0103">Bromodomain</keyword>
<dbReference type="STRING" id="357750.A0A2S6BYB6"/>
<evidence type="ECO:0000256" key="13">
    <source>
        <dbReference type="ARBA" id="ARBA00029477"/>
    </source>
</evidence>
<feature type="region of interest" description="Disordered" evidence="18">
    <location>
        <begin position="418"/>
        <end position="457"/>
    </location>
</feature>
<evidence type="ECO:0000256" key="2">
    <source>
        <dbReference type="ARBA" id="ARBA00006709"/>
    </source>
</evidence>
<gene>
    <name evidence="21" type="ORF">CBER1_10506</name>
</gene>
<dbReference type="GO" id="GO:0006338">
    <property type="term" value="P:chromatin remodeling"/>
    <property type="evidence" value="ECO:0007669"/>
    <property type="project" value="UniProtKB-ARBA"/>
</dbReference>
<dbReference type="Proteomes" id="UP000237631">
    <property type="component" value="Unassembled WGS sequence"/>
</dbReference>
<dbReference type="InterPro" id="IPR016727">
    <property type="entry name" value="ATPase_V0-cplx_dsu"/>
</dbReference>
<comment type="similarity">
    <text evidence="3">Belongs to the acetyltransferase family. GCN5 subfamily.</text>
</comment>
<evidence type="ECO:0000256" key="7">
    <source>
        <dbReference type="ARBA" id="ARBA00022448"/>
    </source>
</evidence>
<dbReference type="SUPFAM" id="SSF103486">
    <property type="entry name" value="V-type ATP synthase subunit C"/>
    <property type="match status" value="1"/>
</dbReference>
<dbReference type="EC" id="2.3.1.48" evidence="4"/>
<keyword evidence="12" id="KW-0804">Transcription</keyword>
<evidence type="ECO:0000256" key="9">
    <source>
        <dbReference type="ARBA" id="ARBA00023015"/>
    </source>
</evidence>
<evidence type="ECO:0000256" key="1">
    <source>
        <dbReference type="ARBA" id="ARBA00004123"/>
    </source>
</evidence>
<name>A0A2S6BYB6_9PEZI</name>
<evidence type="ECO:0000256" key="8">
    <source>
        <dbReference type="ARBA" id="ARBA00022781"/>
    </source>
</evidence>
<dbReference type="OrthoDB" id="1937912at2759"/>
<dbReference type="PROSITE" id="PS50014">
    <property type="entry name" value="BROMODOMAIN_2"/>
    <property type="match status" value="1"/>
</dbReference>
<feature type="domain" description="Bromo" evidence="19">
    <location>
        <begin position="736"/>
        <end position="806"/>
    </location>
</feature>
<evidence type="ECO:0000256" key="17">
    <source>
        <dbReference type="PROSITE-ProRule" id="PRU00035"/>
    </source>
</evidence>
<sequence>MAEGMFYNATNGYVEGIVRGYRSALLTGQNYGNLTQCENIDDVKLQLGPAYGDYLASLPPNPSTSALADKTLDKLVAEFRYVQAQATGSLAKFMEYLTYAYMIDNVALLITGTLHERDTKELLERCHPLGWFETMPVLCVATNIEELYNSVLIETPLAPYFKGSISHQDLDELNIEIIRNTLYKNYLEDFYRFVNEEPGISGTPTAGVMSEVLEFEADRRSINITINSFGTELSKQDRKKLYPNFGRLHPEGTLMLSRADDVEGVRIAVDGVSDYRTMLDQTGMGGNSLGNQSGGIGGDEGKSLEDLFYQKEMEIAKLAFTYQFTHAVVYAWVKLREQEIRNITWISECIAQNQKDRINNFISMKPVSVKALPDPLMIFPTETSKGWGTRRNRVVLLAVSHRIRVHILSMAGVKEEKRKAEEGINGHDAKRIKPSVSPPPATHEEEHDEDEDDGTFTINHAAYPEKPAVVEERNGDISFYVVNNDGKPSSHIILTGLKCIFQKQLPKMPKDYIARLVYDRTHLSIAIVKRPPAGSFAEASGLPGEVVGGITYRPFKGRQFAEIVFCAISSDQQVKGYGAHLMSHLKDYVKATSDVMHFLTYADNYAIGYFKKQGFTKEITLDKPKWMGYIKDYEGGTIMQCSMLPKIRYLESGRMLLKQKAAVHAKIRAVSKSYEVHQPPKAWRNIKPGQALPEIDPLSIDAIKATGWSPDMDALARQPRRNPSHSLLLGLLSALQTSSSAWPFLQPVNGEEVHDYYEVIKEPMDLSSMEQKLDKDQYETVEDFVKDVLLIVRNCKRYNAETTPYAKAANKLEKEMWKKIREVPEWSYLEPESFESTNRKPEDQ</sequence>
<comment type="subcellular location">
    <subcellularLocation>
        <location evidence="1">Nucleus</location>
    </subcellularLocation>
</comment>
<dbReference type="InterPro" id="IPR044911">
    <property type="entry name" value="V-type_ATPase_csu/dsu_dom_3"/>
</dbReference>
<evidence type="ECO:0000256" key="15">
    <source>
        <dbReference type="ARBA" id="ARBA00030340"/>
    </source>
</evidence>
<evidence type="ECO:0000313" key="22">
    <source>
        <dbReference type="Proteomes" id="UP000237631"/>
    </source>
</evidence>
<reference evidence="22" key="1">
    <citation type="journal article" date="2017" name="bioRxiv">
        <title>Conservation of a gene cluster reveals novel cercosporin biosynthetic mechanisms and extends production to the genus Colletotrichum.</title>
        <authorList>
            <person name="de Jonge R."/>
            <person name="Ebert M.K."/>
            <person name="Huitt-Roehl C.R."/>
            <person name="Pal P."/>
            <person name="Suttle J.C."/>
            <person name="Spanner R.E."/>
            <person name="Neubauer J.D."/>
            <person name="Jurick W.M.II."/>
            <person name="Stott K.A."/>
            <person name="Secor G.A."/>
            <person name="Thomma B.P.H.J."/>
            <person name="Van de Peer Y."/>
            <person name="Townsend C.A."/>
            <person name="Bolton M.D."/>
        </authorList>
    </citation>
    <scope>NUCLEOTIDE SEQUENCE [LARGE SCALE GENOMIC DNA]</scope>
    <source>
        <strain evidence="22">CBS538.71</strain>
    </source>
</reference>
<evidence type="ECO:0000259" key="19">
    <source>
        <dbReference type="PROSITE" id="PS50014"/>
    </source>
</evidence>
<dbReference type="Pfam" id="PF00439">
    <property type="entry name" value="Bromodomain"/>
    <property type="match status" value="1"/>
</dbReference>
<dbReference type="Gene3D" id="1.20.920.10">
    <property type="entry name" value="Bromodomain-like"/>
    <property type="match status" value="1"/>
</dbReference>